<keyword evidence="2 10" id="KW-0547">Nucleotide-binding</keyword>
<keyword evidence="5 10" id="KW-0067">ATP-binding</keyword>
<evidence type="ECO:0000256" key="9">
    <source>
        <dbReference type="ARBA" id="ARBA00048988"/>
    </source>
</evidence>
<dbReference type="EMBL" id="JHEG04000001">
    <property type="protein sequence ID" value="KAF3889971.1"/>
    <property type="molecule type" value="Genomic_DNA"/>
</dbReference>
<dbReference type="OrthoDB" id="9787585at2"/>
<keyword evidence="6" id="KW-0413">Isomerase</keyword>
<dbReference type="SUPFAM" id="SSF52540">
    <property type="entry name" value="P-loop containing nucleoside triphosphate hydrolases"/>
    <property type="match status" value="1"/>
</dbReference>
<feature type="binding site" evidence="10">
    <location>
        <begin position="237"/>
        <end position="244"/>
    </location>
    <ligand>
        <name>ATP</name>
        <dbReference type="ChEBI" id="CHEBI:30616"/>
    </ligand>
</feature>
<evidence type="ECO:0000259" key="11">
    <source>
        <dbReference type="PROSITE" id="PS51198"/>
    </source>
</evidence>
<dbReference type="STRING" id="1479485.DA73_0235845"/>
<dbReference type="Pfam" id="PF05016">
    <property type="entry name" value="ParE_toxin"/>
    <property type="match status" value="1"/>
</dbReference>
<dbReference type="SUPFAM" id="SSF143011">
    <property type="entry name" value="RelE-like"/>
    <property type="match status" value="1"/>
</dbReference>
<protein>
    <recommendedName>
        <fullName evidence="8">DNA 3'-5' helicase</fullName>
        <ecNumber evidence="8">5.6.2.4</ecNumber>
    </recommendedName>
</protein>
<dbReference type="EC" id="5.6.2.4" evidence="8"/>
<reference evidence="12" key="2">
    <citation type="submission" date="2019-11" db="EMBL/GenBank/DDBJ databases">
        <title>Improved Assembly of Tolypothrix boutellei genome.</title>
        <authorList>
            <person name="Sarangi A.N."/>
            <person name="Mukherjee M."/>
            <person name="Ghosh S."/>
            <person name="Singh D."/>
            <person name="Das A."/>
            <person name="Kant S."/>
            <person name="Prusty A."/>
            <person name="Tripathy S."/>
        </authorList>
    </citation>
    <scope>NUCLEOTIDE SEQUENCE</scope>
    <source>
        <strain evidence="12">VB521301</strain>
    </source>
</reference>
<dbReference type="GO" id="GO:0016787">
    <property type="term" value="F:hydrolase activity"/>
    <property type="evidence" value="ECO:0007669"/>
    <property type="project" value="UniProtKB-UniRule"/>
</dbReference>
<dbReference type="Gene3D" id="3.40.50.300">
    <property type="entry name" value="P-loop containing nucleotide triphosphate hydrolases"/>
    <property type="match status" value="2"/>
</dbReference>
<evidence type="ECO:0000313" key="14">
    <source>
        <dbReference type="Proteomes" id="UP000029738"/>
    </source>
</evidence>
<dbReference type="GO" id="GO:0005524">
    <property type="term" value="F:ATP binding"/>
    <property type="evidence" value="ECO:0007669"/>
    <property type="project" value="UniProtKB-UniRule"/>
</dbReference>
<dbReference type="Pfam" id="PF00580">
    <property type="entry name" value="UvrD-helicase"/>
    <property type="match status" value="1"/>
</dbReference>
<dbReference type="InterPro" id="IPR035093">
    <property type="entry name" value="RelE/ParE_toxin_dom_sf"/>
</dbReference>
<evidence type="ECO:0000313" key="13">
    <source>
        <dbReference type="EMBL" id="KIE06689.1"/>
    </source>
</evidence>
<dbReference type="PANTHER" id="PTHR11070">
    <property type="entry name" value="UVRD / RECB / PCRA DNA HELICASE FAMILY MEMBER"/>
    <property type="match status" value="1"/>
</dbReference>
<accession>A0A0C1QMD5</accession>
<name>A0A0C1QMD5_9CYAN</name>
<dbReference type="InterPro" id="IPR014016">
    <property type="entry name" value="UvrD-like_ATP-bd"/>
</dbReference>
<dbReference type="InterPro" id="IPR000212">
    <property type="entry name" value="DNA_helicase_UvrD/REP"/>
</dbReference>
<dbReference type="GO" id="GO:0003677">
    <property type="term" value="F:DNA binding"/>
    <property type="evidence" value="ECO:0007669"/>
    <property type="project" value="InterPro"/>
</dbReference>
<dbReference type="Gene3D" id="3.30.2310.20">
    <property type="entry name" value="RelE-like"/>
    <property type="match status" value="1"/>
</dbReference>
<dbReference type="AlphaFoldDB" id="A0A0C1QMD5"/>
<comment type="catalytic activity">
    <reaction evidence="7">
        <text>Couples ATP hydrolysis with the unwinding of duplex DNA by translocating in the 3'-5' direction.</text>
        <dbReference type="EC" id="5.6.2.4"/>
    </reaction>
</comment>
<evidence type="ECO:0000256" key="4">
    <source>
        <dbReference type="ARBA" id="ARBA00022806"/>
    </source>
</evidence>
<dbReference type="PROSITE" id="PS51198">
    <property type="entry name" value="UVRD_HELICASE_ATP_BIND"/>
    <property type="match status" value="1"/>
</dbReference>
<dbReference type="Proteomes" id="UP000029738">
    <property type="component" value="Unassembled WGS sequence"/>
</dbReference>
<dbReference type="EMBL" id="JHEG02000059">
    <property type="protein sequence ID" value="KIE06689.1"/>
    <property type="molecule type" value="Genomic_DNA"/>
</dbReference>
<proteinExistence type="predicted"/>
<dbReference type="InterPro" id="IPR027417">
    <property type="entry name" value="P-loop_NTPase"/>
</dbReference>
<evidence type="ECO:0000256" key="7">
    <source>
        <dbReference type="ARBA" id="ARBA00034617"/>
    </source>
</evidence>
<evidence type="ECO:0000256" key="8">
    <source>
        <dbReference type="ARBA" id="ARBA00034808"/>
    </source>
</evidence>
<evidence type="ECO:0000256" key="3">
    <source>
        <dbReference type="ARBA" id="ARBA00022801"/>
    </source>
</evidence>
<sequence>MSTLATSTWTVSFAHTFLNEALNIPKKISQRLPKTVKILEKDPISAQGDAKKLKNYKNVYRVRIGDYRLIYSIGQNSVKLLSLRKRNERTYELEFSPSDTEVVEITHCDPILEEDTTGQQIKPVSPPPKNLLPQNLTPTLLTKWRIPEEYWQDLQKVRTEDDLLNLPIPHQFIDRILDNLFPRSLEDIDTQPEYLLQNPEDLERYVEGELAAFLLKLDPEQEKLRDGITEGPTLVKGGPGTGKSTLALYQVQKLHTLGYQSILFTTYTNALVSYSEQLLTQLLGKSPKDCGVDVVTVDSLTRSYYKQRYGEPHFAKPEQALHYLETALQTTEIPSKNIFDRQVRLQSLQRLGTPYLLQEILDVIETWGISSLEEYLAANRQGRVVPLRNQTREAIWAVYQTWLQLMEQNRLITWEQMRRQALEYVSQLPQKPYQAILIDEAQDLSPTALRFLLALIPSFKGVYLTADASQSLYQRGFSWKQIHVDLKVSGRTLMLRRNYRNTQQISSACATILEGTNAGDEECLQQLSSPYQGNSPTLLLIENIDKQVQAIGEFFTTAAKQFRLPIHGGGVLCPNSQLGQDIARRLSQRGWKAQFVSGKEIDLNARYIKVLTLHSAKGLEFPFVAVVGLQAGILPRIDETIPQEEIPATLNEQRRLFYVGCTRAMRALMVCGSKVSPSQFLDSLSSSRWQKIQV</sequence>
<dbReference type="GO" id="GO:0005829">
    <property type="term" value="C:cytosol"/>
    <property type="evidence" value="ECO:0007669"/>
    <property type="project" value="TreeGrafter"/>
</dbReference>
<dbReference type="PANTHER" id="PTHR11070:SF45">
    <property type="entry name" value="DNA 3'-5' HELICASE"/>
    <property type="match status" value="1"/>
</dbReference>
<organism evidence="13">
    <name type="scientific">Tolypothrix bouteillei VB521301</name>
    <dbReference type="NCBI Taxonomy" id="1479485"/>
    <lineage>
        <taxon>Bacteria</taxon>
        <taxon>Bacillati</taxon>
        <taxon>Cyanobacteriota</taxon>
        <taxon>Cyanophyceae</taxon>
        <taxon>Nostocales</taxon>
        <taxon>Tolypothrichaceae</taxon>
        <taxon>Tolypothrix</taxon>
    </lineage>
</organism>
<keyword evidence="4 10" id="KW-0347">Helicase</keyword>
<reference evidence="13" key="1">
    <citation type="journal article" date="2015" name="Genome Announc.">
        <title>Draft Genome Sequence of Tolypothrix boutellei Strain VB521301.</title>
        <authorList>
            <person name="Chandrababunaidu M.M."/>
            <person name="Singh D."/>
            <person name="Sen D."/>
            <person name="Bhan S."/>
            <person name="Das S."/>
            <person name="Gupta A."/>
            <person name="Adhikary S.P."/>
            <person name="Tripathy S."/>
        </authorList>
    </citation>
    <scope>NUCLEOTIDE SEQUENCE</scope>
    <source>
        <strain evidence="13">VB521301</strain>
    </source>
</reference>
<keyword evidence="3 10" id="KW-0378">Hydrolase</keyword>
<comment type="caution">
    <text evidence="13">The sequence shown here is derived from an EMBL/GenBank/DDBJ whole genome shotgun (WGS) entry which is preliminary data.</text>
</comment>
<evidence type="ECO:0000256" key="6">
    <source>
        <dbReference type="ARBA" id="ARBA00023235"/>
    </source>
</evidence>
<keyword evidence="14" id="KW-1185">Reference proteome</keyword>
<evidence type="ECO:0000256" key="2">
    <source>
        <dbReference type="ARBA" id="ARBA00022741"/>
    </source>
</evidence>
<dbReference type="RefSeq" id="WP_038086825.1">
    <property type="nucleotide sequence ID" value="NZ_JHEG04000001.1"/>
</dbReference>
<evidence type="ECO:0000256" key="10">
    <source>
        <dbReference type="PROSITE-ProRule" id="PRU00560"/>
    </source>
</evidence>
<dbReference type="InterPro" id="IPR014017">
    <property type="entry name" value="DNA_helicase_UvrD-like_C"/>
</dbReference>
<feature type="domain" description="UvrD-like helicase ATP-binding" evidence="11">
    <location>
        <begin position="216"/>
        <end position="502"/>
    </location>
</feature>
<dbReference type="Pfam" id="PF13361">
    <property type="entry name" value="UvrD_C"/>
    <property type="match status" value="1"/>
</dbReference>
<gene>
    <name evidence="13" type="ORF">DA73_0235845</name>
    <name evidence="12" type="ORF">DA73_0400034290</name>
</gene>
<evidence type="ECO:0000313" key="12">
    <source>
        <dbReference type="EMBL" id="KAF3889971.1"/>
    </source>
</evidence>
<comment type="catalytic activity">
    <reaction evidence="9">
        <text>ATP + H2O = ADP + phosphate + H(+)</text>
        <dbReference type="Rhea" id="RHEA:13065"/>
        <dbReference type="ChEBI" id="CHEBI:15377"/>
        <dbReference type="ChEBI" id="CHEBI:15378"/>
        <dbReference type="ChEBI" id="CHEBI:30616"/>
        <dbReference type="ChEBI" id="CHEBI:43474"/>
        <dbReference type="ChEBI" id="CHEBI:456216"/>
        <dbReference type="EC" id="5.6.2.4"/>
    </reaction>
</comment>
<dbReference type="GO" id="GO:0000725">
    <property type="term" value="P:recombinational repair"/>
    <property type="evidence" value="ECO:0007669"/>
    <property type="project" value="TreeGrafter"/>
</dbReference>
<dbReference type="GO" id="GO:0043138">
    <property type="term" value="F:3'-5' DNA helicase activity"/>
    <property type="evidence" value="ECO:0007669"/>
    <property type="project" value="UniProtKB-EC"/>
</dbReference>
<dbReference type="InterPro" id="IPR007712">
    <property type="entry name" value="RelE/ParE_toxin"/>
</dbReference>
<keyword evidence="1" id="KW-1277">Toxin-antitoxin system</keyword>
<evidence type="ECO:0000256" key="5">
    <source>
        <dbReference type="ARBA" id="ARBA00022840"/>
    </source>
</evidence>
<evidence type="ECO:0000256" key="1">
    <source>
        <dbReference type="ARBA" id="ARBA00022649"/>
    </source>
</evidence>